<dbReference type="RefSeq" id="WP_072949387.1">
    <property type="nucleotide sequence ID" value="NZ_FNSV01000004.1"/>
</dbReference>
<feature type="region of interest" description="Disordered" evidence="5">
    <location>
        <begin position="1"/>
        <end position="24"/>
    </location>
</feature>
<organism evidence="8 9">
    <name type="scientific">Rhodococcus koreensis</name>
    <dbReference type="NCBI Taxonomy" id="99653"/>
    <lineage>
        <taxon>Bacteria</taxon>
        <taxon>Bacillati</taxon>
        <taxon>Actinomycetota</taxon>
        <taxon>Actinomycetes</taxon>
        <taxon>Mycobacteriales</taxon>
        <taxon>Nocardiaceae</taxon>
        <taxon>Rhodococcus</taxon>
    </lineage>
</organism>
<evidence type="ECO:0000256" key="1">
    <source>
        <dbReference type="ARBA" id="ARBA00004141"/>
    </source>
</evidence>
<evidence type="ECO:0000259" key="7">
    <source>
        <dbReference type="Pfam" id="PF06271"/>
    </source>
</evidence>
<name>A0A1H4IIK3_9NOCA</name>
<dbReference type="GO" id="GO:0016020">
    <property type="term" value="C:membrane"/>
    <property type="evidence" value="ECO:0007669"/>
    <property type="project" value="UniProtKB-SubCell"/>
</dbReference>
<evidence type="ECO:0000256" key="3">
    <source>
        <dbReference type="ARBA" id="ARBA00022989"/>
    </source>
</evidence>
<dbReference type="InterPro" id="IPR010432">
    <property type="entry name" value="RDD"/>
</dbReference>
<feature type="compositionally biased region" description="Basic and acidic residues" evidence="5">
    <location>
        <begin position="9"/>
        <end position="23"/>
    </location>
</feature>
<dbReference type="OrthoDB" id="5196392at2"/>
<protein>
    <submittedName>
        <fullName evidence="8">RDD family protein</fullName>
    </submittedName>
</protein>
<evidence type="ECO:0000313" key="8">
    <source>
        <dbReference type="EMBL" id="SEB33820.1"/>
    </source>
</evidence>
<keyword evidence="4 6" id="KW-0472">Membrane</keyword>
<feature type="transmembrane region" description="Helical" evidence="6">
    <location>
        <begin position="169"/>
        <end position="191"/>
    </location>
</feature>
<dbReference type="Pfam" id="PF06271">
    <property type="entry name" value="RDD"/>
    <property type="match status" value="1"/>
</dbReference>
<keyword evidence="3 6" id="KW-1133">Transmembrane helix</keyword>
<dbReference type="PANTHER" id="PTHR37042">
    <property type="entry name" value="OUTER MEMBRANE PROTEIN RV1973"/>
    <property type="match status" value="1"/>
</dbReference>
<gene>
    <name evidence="8" type="ORF">SAMN04490239_0821</name>
</gene>
<evidence type="ECO:0000256" key="6">
    <source>
        <dbReference type="SAM" id="Phobius"/>
    </source>
</evidence>
<accession>A0A1H4IIK3</accession>
<dbReference type="PANTHER" id="PTHR37042:SF4">
    <property type="entry name" value="OUTER MEMBRANE PROTEIN RV1973"/>
    <property type="match status" value="1"/>
</dbReference>
<proteinExistence type="predicted"/>
<evidence type="ECO:0000313" key="9">
    <source>
        <dbReference type="Proteomes" id="UP000183561"/>
    </source>
</evidence>
<keyword evidence="2 6" id="KW-0812">Transmembrane</keyword>
<evidence type="ECO:0000256" key="4">
    <source>
        <dbReference type="ARBA" id="ARBA00023136"/>
    </source>
</evidence>
<feature type="domain" description="RDD" evidence="7">
    <location>
        <begin position="27"/>
        <end position="151"/>
    </location>
</feature>
<keyword evidence="9" id="KW-1185">Reference proteome</keyword>
<sequence>MTTLNIDTQVKEESAEPDRDSAREQGASLVRRARALAIDMCPPVTAAASVGMLSHILAGQVWAVLCWGIVAVSGLVIVANSIIYQGRTGRTAGKYLVGLRTVSTTTGAPIGVLRALIRLGCLPADGILFLIGRFWPLHRGQRRTFADNIAGSVVRTYDTEGPTDGRRRLGMTAAAVIPLGAVLLLVLVQFFSQRAADQEIAAAHGSVTQVASDGAVALLSYKPDTVDQDLDAARGVLTGDFLETYTKLAKDVVAPTAKDKQVTMQASAAGSAVESVSADQASVLVYINQSTTTANSPETTQSQNAIRVGLTRVDDTWLISKFEPLF</sequence>
<dbReference type="Proteomes" id="UP000183561">
    <property type="component" value="Unassembled WGS sequence"/>
</dbReference>
<evidence type="ECO:0000256" key="2">
    <source>
        <dbReference type="ARBA" id="ARBA00022692"/>
    </source>
</evidence>
<comment type="subcellular location">
    <subcellularLocation>
        <location evidence="1">Membrane</location>
        <topology evidence="1">Multi-pass membrane protein</topology>
    </subcellularLocation>
</comment>
<dbReference type="AlphaFoldDB" id="A0A1H4IIK3"/>
<evidence type="ECO:0000256" key="5">
    <source>
        <dbReference type="SAM" id="MobiDB-lite"/>
    </source>
</evidence>
<reference evidence="9" key="1">
    <citation type="submission" date="2016-10" db="EMBL/GenBank/DDBJ databases">
        <authorList>
            <person name="Varghese N."/>
            <person name="Submissions S."/>
        </authorList>
    </citation>
    <scope>NUCLEOTIDE SEQUENCE [LARGE SCALE GENOMIC DNA]</scope>
    <source>
        <strain evidence="9">DSM 44498</strain>
    </source>
</reference>
<dbReference type="EMBL" id="FNSV01000004">
    <property type="protein sequence ID" value="SEB33820.1"/>
    <property type="molecule type" value="Genomic_DNA"/>
</dbReference>
<feature type="transmembrane region" description="Helical" evidence="6">
    <location>
        <begin position="61"/>
        <end position="84"/>
    </location>
</feature>